<comment type="similarity">
    <text evidence="1">Belongs to the class I-like SAM-binding methyltransferase superfamily. RNA methyltransferase RlmE family.</text>
</comment>
<evidence type="ECO:0000256" key="1">
    <source>
        <dbReference type="ARBA" id="ARBA00009258"/>
    </source>
</evidence>
<dbReference type="PANTHER" id="PTHR10920:SF18">
    <property type="entry name" value="RRNA METHYLTRANSFERASE 2, MITOCHONDRIAL"/>
    <property type="match status" value="1"/>
</dbReference>
<keyword evidence="3" id="KW-0489">Methyltransferase</keyword>
<evidence type="ECO:0000256" key="3">
    <source>
        <dbReference type="ARBA" id="ARBA00022603"/>
    </source>
</evidence>
<dbReference type="AlphaFoldDB" id="A8Q0Z4"/>
<evidence type="ECO:0000256" key="5">
    <source>
        <dbReference type="ARBA" id="ARBA00022691"/>
    </source>
</evidence>
<evidence type="ECO:0000256" key="2">
    <source>
        <dbReference type="ARBA" id="ARBA00022552"/>
    </source>
</evidence>
<feature type="domain" description="Ribosomal RNA methyltransferase FtsJ" evidence="7">
    <location>
        <begin position="49"/>
        <end position="166"/>
    </location>
</feature>
<keyword evidence="9" id="KW-1185">Reference proteome</keyword>
<dbReference type="PANTHER" id="PTHR10920">
    <property type="entry name" value="RIBOSOMAL RNA METHYLTRANSFERASE"/>
    <property type="match status" value="1"/>
</dbReference>
<evidence type="ECO:0000313" key="8">
    <source>
        <dbReference type="EMBL" id="EDP43890.1"/>
    </source>
</evidence>
<dbReference type="STRING" id="425265.A8Q0Z4"/>
<evidence type="ECO:0000313" key="9">
    <source>
        <dbReference type="Proteomes" id="UP000008837"/>
    </source>
</evidence>
<protein>
    <recommendedName>
        <fullName evidence="6">rRNA methyltransferase 2, mitochondrial</fullName>
    </recommendedName>
</protein>
<dbReference type="FunCoup" id="A8Q0Z4">
    <property type="interactions" value="1071"/>
</dbReference>
<dbReference type="GeneID" id="5855411"/>
<dbReference type="OrthoDB" id="20105at2759"/>
<sequence length="172" mass="19011">MNIPKWFVKPLNHGLVRHASSRSGSSSKYLSRQRHDQFVRDRKADGTGYVSRSAYKLVQLSTKYPFFQPGRVVVDLGAAPGGWSQAVLQQCPKARVYALDLLPLQTSLPNLTFMRGDFRDTQVRTSLSSLIGQDVDVVLSDMMANTSGNSIRDTQASLDLCMAAFVSVATIR</sequence>
<dbReference type="VEuPathDB" id="FungiDB:MGL_2103"/>
<keyword evidence="2" id="KW-0698">rRNA processing</keyword>
<dbReference type="Gene3D" id="3.40.50.150">
    <property type="entry name" value="Vaccinia Virus protein VP39"/>
    <property type="match status" value="1"/>
</dbReference>
<keyword evidence="5" id="KW-0949">S-adenosyl-L-methionine</keyword>
<evidence type="ECO:0000256" key="4">
    <source>
        <dbReference type="ARBA" id="ARBA00022679"/>
    </source>
</evidence>
<proteinExistence type="inferred from homology"/>
<dbReference type="EMBL" id="AAYY01000006">
    <property type="protein sequence ID" value="EDP43890.1"/>
    <property type="molecule type" value="Genomic_DNA"/>
</dbReference>
<comment type="caution">
    <text evidence="8">The sequence shown here is derived from an EMBL/GenBank/DDBJ whole genome shotgun (WGS) entry which is preliminary data.</text>
</comment>
<name>A8Q0Z4_MALGO</name>
<dbReference type="InterPro" id="IPR002877">
    <property type="entry name" value="RNA_MeTrfase_FtsJ_dom"/>
</dbReference>
<dbReference type="SUPFAM" id="SSF53335">
    <property type="entry name" value="S-adenosyl-L-methionine-dependent methyltransferases"/>
    <property type="match status" value="1"/>
</dbReference>
<dbReference type="InterPro" id="IPR029063">
    <property type="entry name" value="SAM-dependent_MTases_sf"/>
</dbReference>
<organism evidence="8 9">
    <name type="scientific">Malassezia globosa (strain ATCC MYA-4612 / CBS 7966)</name>
    <name type="common">Dandruff-associated fungus</name>
    <dbReference type="NCBI Taxonomy" id="425265"/>
    <lineage>
        <taxon>Eukaryota</taxon>
        <taxon>Fungi</taxon>
        <taxon>Dikarya</taxon>
        <taxon>Basidiomycota</taxon>
        <taxon>Ustilaginomycotina</taxon>
        <taxon>Malasseziomycetes</taxon>
        <taxon>Malasseziales</taxon>
        <taxon>Malasseziaceae</taxon>
        <taxon>Malassezia</taxon>
    </lineage>
</organism>
<dbReference type="Proteomes" id="UP000008837">
    <property type="component" value="Unassembled WGS sequence"/>
</dbReference>
<evidence type="ECO:0000256" key="6">
    <source>
        <dbReference type="ARBA" id="ARBA00041184"/>
    </source>
</evidence>
<evidence type="ECO:0000259" key="7">
    <source>
        <dbReference type="Pfam" id="PF01728"/>
    </source>
</evidence>
<keyword evidence="4" id="KW-0808">Transferase</keyword>
<dbReference type="KEGG" id="mgl:MGL_2103"/>
<dbReference type="InterPro" id="IPR050082">
    <property type="entry name" value="RNA_methyltr_RlmE"/>
</dbReference>
<gene>
    <name evidence="8" type="ORF">MGL_2103</name>
</gene>
<accession>A8Q0Z4</accession>
<dbReference type="RefSeq" id="XP_001731104.1">
    <property type="nucleotide sequence ID" value="XM_001731052.1"/>
</dbReference>
<reference evidence="8 9" key="1">
    <citation type="journal article" date="2007" name="Proc. Natl. Acad. Sci. U.S.A.">
        <title>Dandruff-associated Malassezia genomes reveal convergent and divergent virulence traits shared with plant and human fungal pathogens.</title>
        <authorList>
            <person name="Xu J."/>
            <person name="Saunders C.W."/>
            <person name="Hu P."/>
            <person name="Grant R.A."/>
            <person name="Boekhout T."/>
            <person name="Kuramae E.E."/>
            <person name="Kronstad J.W."/>
            <person name="Deangelis Y.M."/>
            <person name="Reeder N.L."/>
            <person name="Johnstone K.R."/>
            <person name="Leland M."/>
            <person name="Fieno A.M."/>
            <person name="Begley W.M."/>
            <person name="Sun Y."/>
            <person name="Lacey M.P."/>
            <person name="Chaudhary T."/>
            <person name="Keough T."/>
            <person name="Chu L."/>
            <person name="Sears R."/>
            <person name="Yuan B."/>
            <person name="Dawson T.L.Jr."/>
        </authorList>
    </citation>
    <scope>NUCLEOTIDE SEQUENCE [LARGE SCALE GENOMIC DNA]</scope>
    <source>
        <strain evidence="9">ATCC MYA-4612 / CBS 7966</strain>
    </source>
</reference>
<dbReference type="InParanoid" id="A8Q0Z4"/>
<dbReference type="GO" id="GO:0008650">
    <property type="term" value="F:rRNA (uridine-2'-O-)-methyltransferase activity"/>
    <property type="evidence" value="ECO:0007669"/>
    <property type="project" value="TreeGrafter"/>
</dbReference>
<dbReference type="GO" id="GO:0005739">
    <property type="term" value="C:mitochondrion"/>
    <property type="evidence" value="ECO:0007669"/>
    <property type="project" value="TreeGrafter"/>
</dbReference>
<dbReference type="Pfam" id="PF01728">
    <property type="entry name" value="FtsJ"/>
    <property type="match status" value="1"/>
</dbReference>